<sequence length="234" mass="27059">MRKNIHAHIIDLSLRSCVQQFLENFRFLPKNVKFFSLIFSLRLTRMSSRKGDCKKKPQKYQNAIAFKNDLHDTSKTTKLINSTPVVGVCTRCRDAIEWRKKFKKYKPLKAPKKCVKCEQKTIKQAYHIYCTKCAQQGGFCEKCGEVKEILAQPEPSQQERAAQDSQLQQELKMLTERQRRTFFRHIEKGEPQDLTAIGGSLGSYEDEYDSEDEHDCLDDLTDLGQAGLKENVDS</sequence>
<dbReference type="RefSeq" id="XP_031561540.1">
    <property type="nucleotide sequence ID" value="XM_031705680.1"/>
</dbReference>
<name>A0A6P8IA22_ACTTE</name>
<protein>
    <submittedName>
        <fullName evidence="3">Uncharacterized protein C9orf85 homolog</fullName>
    </submittedName>
</protein>
<dbReference type="AlphaFoldDB" id="A0A6P8IA22"/>
<accession>A0A6P8IA22</accession>
<dbReference type="PANTHER" id="PTHR22876:SF5">
    <property type="entry name" value="CHROMOSOME 9 OPEN READING FRAME 85"/>
    <property type="match status" value="1"/>
</dbReference>
<dbReference type="Pfam" id="PF10217">
    <property type="entry name" value="DUF2039"/>
    <property type="match status" value="1"/>
</dbReference>
<reference evidence="3" key="1">
    <citation type="submission" date="2025-08" db="UniProtKB">
        <authorList>
            <consortium name="RefSeq"/>
        </authorList>
    </citation>
    <scope>IDENTIFICATION</scope>
    <source>
        <tissue evidence="3">Tentacle</tissue>
    </source>
</reference>
<dbReference type="InterPro" id="IPR019351">
    <property type="entry name" value="DUF2039"/>
</dbReference>
<evidence type="ECO:0000313" key="3">
    <source>
        <dbReference type="RefSeq" id="XP_031561540.1"/>
    </source>
</evidence>
<evidence type="ECO:0000313" key="2">
    <source>
        <dbReference type="Proteomes" id="UP000515163"/>
    </source>
</evidence>
<dbReference type="KEGG" id="aten:116297458"/>
<evidence type="ECO:0000256" key="1">
    <source>
        <dbReference type="SAM" id="MobiDB-lite"/>
    </source>
</evidence>
<dbReference type="Proteomes" id="UP000515163">
    <property type="component" value="Unplaced"/>
</dbReference>
<dbReference type="InParanoid" id="A0A6P8IA22"/>
<feature type="region of interest" description="Disordered" evidence="1">
    <location>
        <begin position="188"/>
        <end position="220"/>
    </location>
</feature>
<gene>
    <name evidence="3" type="primary">LOC116297458</name>
</gene>
<dbReference type="OrthoDB" id="250548at2759"/>
<feature type="compositionally biased region" description="Acidic residues" evidence="1">
    <location>
        <begin position="204"/>
        <end position="220"/>
    </location>
</feature>
<proteinExistence type="predicted"/>
<dbReference type="GeneID" id="116297458"/>
<keyword evidence="2" id="KW-1185">Reference proteome</keyword>
<organism evidence="2 3">
    <name type="scientific">Actinia tenebrosa</name>
    <name type="common">Australian red waratah sea anemone</name>
    <dbReference type="NCBI Taxonomy" id="6105"/>
    <lineage>
        <taxon>Eukaryota</taxon>
        <taxon>Metazoa</taxon>
        <taxon>Cnidaria</taxon>
        <taxon>Anthozoa</taxon>
        <taxon>Hexacorallia</taxon>
        <taxon>Actiniaria</taxon>
        <taxon>Actiniidae</taxon>
        <taxon>Actinia</taxon>
    </lineage>
</organism>
<dbReference type="PANTHER" id="PTHR22876">
    <property type="entry name" value="ZGC:101016"/>
    <property type="match status" value="1"/>
</dbReference>